<evidence type="ECO:0000313" key="2">
    <source>
        <dbReference type="Proteomes" id="UP001216709"/>
    </source>
</evidence>
<dbReference type="AlphaFoldDB" id="A0AAW6KH18"/>
<proteinExistence type="predicted"/>
<protein>
    <submittedName>
        <fullName evidence="1">Uncharacterized protein</fullName>
    </submittedName>
</protein>
<accession>A0AAW6KH18</accession>
<organism evidence="1 2">
    <name type="scientific">Bacillus paralicheniformis</name>
    <dbReference type="NCBI Taxonomy" id="1648923"/>
    <lineage>
        <taxon>Bacteria</taxon>
        <taxon>Bacillati</taxon>
        <taxon>Bacillota</taxon>
        <taxon>Bacilli</taxon>
        <taxon>Bacillales</taxon>
        <taxon>Bacillaceae</taxon>
        <taxon>Bacillus</taxon>
    </lineage>
</organism>
<dbReference type="Proteomes" id="UP001216709">
    <property type="component" value="Unassembled WGS sequence"/>
</dbReference>
<evidence type="ECO:0000313" key="1">
    <source>
        <dbReference type="EMBL" id="MDE1455040.1"/>
    </source>
</evidence>
<reference evidence="1" key="1">
    <citation type="submission" date="2022-12" db="EMBL/GenBank/DDBJ databases">
        <title>Draft Genome Sequences of Bacillus licheniformis and Bacillus paralicheniformis strains isolated from Irish skim milk powders.</title>
        <authorList>
            <person name="Lourenco A."/>
            <person name="Li F."/>
            <person name="Geraldine D."/>
            <person name="Tobin J.T."/>
            <person name="Butler F."/>
            <person name="Jordan K."/>
            <person name="Obrien T."/>
        </authorList>
    </citation>
    <scope>NUCLEOTIDE SEQUENCE</scope>
    <source>
        <strain evidence="1">3370</strain>
    </source>
</reference>
<name>A0AAW6KH18_9BACI</name>
<comment type="caution">
    <text evidence="1">The sequence shown here is derived from an EMBL/GenBank/DDBJ whole genome shotgun (WGS) entry which is preliminary data.</text>
</comment>
<dbReference type="EMBL" id="JARAFO010000267">
    <property type="protein sequence ID" value="MDE1455040.1"/>
    <property type="molecule type" value="Genomic_DNA"/>
</dbReference>
<sequence>MQERSSIKNLTLMSWVRFIPGLSTARNLPESTVEEEYNKKP</sequence>
<gene>
    <name evidence="1" type="ORF">PVN32_23220</name>
</gene>
<dbReference type="RefSeq" id="WP_261379712.1">
    <property type="nucleotide sequence ID" value="NZ_CAOJBU010000002.1"/>
</dbReference>